<dbReference type="InterPro" id="IPR036291">
    <property type="entry name" value="NAD(P)-bd_dom_sf"/>
</dbReference>
<dbReference type="CDD" id="cd05300">
    <property type="entry name" value="2-Hacid_dh_1"/>
    <property type="match status" value="1"/>
</dbReference>
<keyword evidence="1" id="KW-0560">Oxidoreductase</keyword>
<feature type="domain" description="D-isomer specific 2-hydroxyacid dehydrogenase NAD-binding" evidence="3">
    <location>
        <begin position="107"/>
        <end position="278"/>
    </location>
</feature>
<dbReference type="SUPFAM" id="SSF52283">
    <property type="entry name" value="Formate/glycerate dehydrogenase catalytic domain-like"/>
    <property type="match status" value="1"/>
</dbReference>
<dbReference type="EMBL" id="CP097160">
    <property type="protein sequence ID" value="UQN15064.1"/>
    <property type="molecule type" value="Genomic_DNA"/>
</dbReference>
<name>A0ABY4MYG7_9MICO</name>
<accession>A0ABY4MYG7</accession>
<gene>
    <name evidence="4" type="ORF">M3M28_00940</name>
</gene>
<evidence type="ECO:0000256" key="1">
    <source>
        <dbReference type="ARBA" id="ARBA00023002"/>
    </source>
</evidence>
<reference evidence="4" key="1">
    <citation type="submission" date="2022-05" db="EMBL/GenBank/DDBJ databases">
        <title>Complete genome sequence of toluene-degrading Gulosibacter sediminis strain ACHW.36C.</title>
        <authorList>
            <person name="Wai A.C."/>
            <person name="Lai G.K."/>
            <person name="Griffin S.D."/>
            <person name="Leung F.C."/>
        </authorList>
    </citation>
    <scope>NUCLEOTIDE SEQUENCE [LARGE SCALE GENOMIC DNA]</scope>
    <source>
        <strain evidence="4">ACHW.36C</strain>
    </source>
</reference>
<sequence>MTKQPVIVIVPEGRPVPPFERIEADAEPIVVRTADELRNALECAEILFLNDFRTNLLREVGTGNLKWIHTSSIGVDALLSEEIVNSDIIVSNSRGVCERPIAEWILGVIVMFAKDIRTTIELQQRREWLHRETQPILGRKVLVVGPGPVGRETALLLRAAGMDVNIVGRSSRTDAELGSIHAFEELETLLCEADDVVLTLPLTPQTRGLVNAELLAKVRPGAHLVNVGRGAVVVEQALLDAIDSGHLAGAALDVFEQEPLPKDHPMWTRNNILVSPHASGDLVGWRGRVVERFAENLERWNAGEPLHDVVDLTKIGATGPALSS</sequence>
<dbReference type="PANTHER" id="PTHR43333:SF1">
    <property type="entry name" value="D-ISOMER SPECIFIC 2-HYDROXYACID DEHYDROGENASE NAD-BINDING DOMAIN-CONTAINING PROTEIN"/>
    <property type="match status" value="1"/>
</dbReference>
<protein>
    <submittedName>
        <fullName evidence="4">D-2-hydroxyacid dehydrogenase</fullName>
    </submittedName>
</protein>
<dbReference type="SUPFAM" id="SSF51735">
    <property type="entry name" value="NAD(P)-binding Rossmann-fold domains"/>
    <property type="match status" value="1"/>
</dbReference>
<keyword evidence="2" id="KW-0520">NAD</keyword>
<evidence type="ECO:0000259" key="3">
    <source>
        <dbReference type="Pfam" id="PF02826"/>
    </source>
</evidence>
<evidence type="ECO:0000256" key="2">
    <source>
        <dbReference type="ARBA" id="ARBA00023027"/>
    </source>
</evidence>
<proteinExistence type="predicted"/>
<dbReference type="Pfam" id="PF02826">
    <property type="entry name" value="2-Hacid_dh_C"/>
    <property type="match status" value="1"/>
</dbReference>
<dbReference type="InterPro" id="IPR006140">
    <property type="entry name" value="D-isomer_DH_NAD-bd"/>
</dbReference>
<organism evidence="4">
    <name type="scientific">Gulosibacter sediminis</name>
    <dbReference type="NCBI Taxonomy" id="1729695"/>
    <lineage>
        <taxon>Bacteria</taxon>
        <taxon>Bacillati</taxon>
        <taxon>Actinomycetota</taxon>
        <taxon>Actinomycetes</taxon>
        <taxon>Micrococcales</taxon>
        <taxon>Microbacteriaceae</taxon>
        <taxon>Gulosibacter</taxon>
    </lineage>
</organism>
<dbReference type="Gene3D" id="3.40.50.720">
    <property type="entry name" value="NAD(P)-binding Rossmann-like Domain"/>
    <property type="match status" value="2"/>
</dbReference>
<dbReference type="PANTHER" id="PTHR43333">
    <property type="entry name" value="2-HACID_DH_C DOMAIN-CONTAINING PROTEIN"/>
    <property type="match status" value="1"/>
</dbReference>
<evidence type="ECO:0000313" key="4">
    <source>
        <dbReference type="EMBL" id="UQN15064.1"/>
    </source>
</evidence>